<evidence type="ECO:0000256" key="2">
    <source>
        <dbReference type="ARBA" id="ARBA00002953"/>
    </source>
</evidence>
<dbReference type="GO" id="GO:0005978">
    <property type="term" value="P:glycogen biosynthetic process"/>
    <property type="evidence" value="ECO:0007669"/>
    <property type="project" value="UniProtKB-UniRule"/>
</dbReference>
<dbReference type="FunFam" id="2.60.40.1180:FF:000002">
    <property type="entry name" value="1,4-alpha-glucan branching enzyme GlgB"/>
    <property type="match status" value="1"/>
</dbReference>
<dbReference type="Gene3D" id="2.60.40.1180">
    <property type="entry name" value="Golgi alpha-mannosidase II"/>
    <property type="match status" value="1"/>
</dbReference>
<dbReference type="EMBL" id="SNXY01000010">
    <property type="protein sequence ID" value="TDP82527.1"/>
    <property type="molecule type" value="Genomic_DNA"/>
</dbReference>
<protein>
    <recommendedName>
        <fullName evidence="10">1,4-alpha-glucan branching enzyme GlgB</fullName>
        <ecNumber evidence="10">2.4.1.18</ecNumber>
    </recommendedName>
    <alternativeName>
        <fullName evidence="10">1,4-alpha-D-glucan:1,4-alpha-D-glucan 6-glucosyl-transferase</fullName>
    </alternativeName>
    <alternativeName>
        <fullName evidence="10">Alpha-(1-&gt;4)-glucan branching enzyme</fullName>
    </alternativeName>
    <alternativeName>
        <fullName evidence="10">Glycogen branching enzyme</fullName>
        <shortName evidence="10">BE</shortName>
    </alternativeName>
</protein>
<dbReference type="CDD" id="cd02855">
    <property type="entry name" value="E_set_GBE_prok_N"/>
    <property type="match status" value="1"/>
</dbReference>
<comment type="function">
    <text evidence="2 10">Catalyzes the formation of the alpha-1,6-glucosidic linkages in glycogen by scission of a 1,4-alpha-linked oligosaccharide from growing alpha-1,4-glucan chains and the subsequent attachment of the oligosaccharide to the alpha-1,6 position.</text>
</comment>
<dbReference type="SUPFAM" id="SSF51011">
    <property type="entry name" value="Glycosyl hydrolase domain"/>
    <property type="match status" value="1"/>
</dbReference>
<comment type="pathway">
    <text evidence="3 10">Glycan biosynthesis; glycogen biosynthesis.</text>
</comment>
<dbReference type="CDD" id="cd11322">
    <property type="entry name" value="AmyAc_Glg_BE"/>
    <property type="match status" value="1"/>
</dbReference>
<dbReference type="InterPro" id="IPR006048">
    <property type="entry name" value="A-amylase/branching_C"/>
</dbReference>
<keyword evidence="9 10" id="KW-0119">Carbohydrate metabolism</keyword>
<dbReference type="Pfam" id="PF02922">
    <property type="entry name" value="CBM_48"/>
    <property type="match status" value="1"/>
</dbReference>
<evidence type="ECO:0000313" key="14">
    <source>
        <dbReference type="Proteomes" id="UP000294547"/>
    </source>
</evidence>
<keyword evidence="14" id="KW-1185">Reference proteome</keyword>
<dbReference type="UniPathway" id="UPA00164"/>
<dbReference type="EC" id="2.4.1.18" evidence="10"/>
<feature type="active site" description="Nucleophile" evidence="10 11">
    <location>
        <position position="411"/>
    </location>
</feature>
<evidence type="ECO:0000256" key="5">
    <source>
        <dbReference type="ARBA" id="ARBA00022600"/>
    </source>
</evidence>
<dbReference type="Pfam" id="PF02806">
    <property type="entry name" value="Alpha-amylase_C"/>
    <property type="match status" value="1"/>
</dbReference>
<dbReference type="InterPro" id="IPR004193">
    <property type="entry name" value="Glyco_hydro_13_N"/>
</dbReference>
<dbReference type="InterPro" id="IPR014756">
    <property type="entry name" value="Ig_E-set"/>
</dbReference>
<dbReference type="PANTHER" id="PTHR43651">
    <property type="entry name" value="1,4-ALPHA-GLUCAN-BRANCHING ENZYME"/>
    <property type="match status" value="1"/>
</dbReference>
<evidence type="ECO:0000256" key="1">
    <source>
        <dbReference type="ARBA" id="ARBA00000826"/>
    </source>
</evidence>
<dbReference type="GO" id="GO:0004553">
    <property type="term" value="F:hydrolase activity, hydrolyzing O-glycosyl compounds"/>
    <property type="evidence" value="ECO:0007669"/>
    <property type="project" value="InterPro"/>
</dbReference>
<dbReference type="InterPro" id="IPR006047">
    <property type="entry name" value="GH13_cat_dom"/>
</dbReference>
<dbReference type="InterPro" id="IPR017853">
    <property type="entry name" value="GH"/>
</dbReference>
<dbReference type="PANTHER" id="PTHR43651:SF3">
    <property type="entry name" value="1,4-ALPHA-GLUCAN-BRANCHING ENZYME"/>
    <property type="match status" value="1"/>
</dbReference>
<dbReference type="GO" id="GO:0003844">
    <property type="term" value="F:1,4-alpha-glucan branching enzyme activity"/>
    <property type="evidence" value="ECO:0007669"/>
    <property type="project" value="UniProtKB-UniRule"/>
</dbReference>
<keyword evidence="7 10" id="KW-0808">Transferase</keyword>
<dbReference type="HAMAP" id="MF_00685">
    <property type="entry name" value="GlgB"/>
    <property type="match status" value="1"/>
</dbReference>
<evidence type="ECO:0000313" key="13">
    <source>
        <dbReference type="EMBL" id="TDP82527.1"/>
    </source>
</evidence>
<dbReference type="InterPro" id="IPR013780">
    <property type="entry name" value="Glyco_hydro_b"/>
</dbReference>
<dbReference type="FunFam" id="2.60.40.10:FF:000169">
    <property type="entry name" value="1,4-alpha-glucan branching enzyme GlgB"/>
    <property type="match status" value="1"/>
</dbReference>
<evidence type="ECO:0000256" key="10">
    <source>
        <dbReference type="HAMAP-Rule" id="MF_00685"/>
    </source>
</evidence>
<dbReference type="Proteomes" id="UP000294547">
    <property type="component" value="Unassembled WGS sequence"/>
</dbReference>
<comment type="similarity">
    <text evidence="4 10">Belongs to the glycosyl hydrolase 13 family. GlgB subfamily.</text>
</comment>
<dbReference type="Pfam" id="PF00128">
    <property type="entry name" value="Alpha-amylase"/>
    <property type="match status" value="1"/>
</dbReference>
<dbReference type="SUPFAM" id="SSF51445">
    <property type="entry name" value="(Trans)glycosidases"/>
    <property type="match status" value="1"/>
</dbReference>
<dbReference type="Pfam" id="PF22019">
    <property type="entry name" value="GlgB_N"/>
    <property type="match status" value="1"/>
</dbReference>
<evidence type="ECO:0000259" key="12">
    <source>
        <dbReference type="SMART" id="SM00642"/>
    </source>
</evidence>
<dbReference type="AlphaFoldDB" id="A0A4R6RA65"/>
<comment type="subunit">
    <text evidence="10">Monomer.</text>
</comment>
<keyword evidence="8 10" id="KW-0320">Glycogen biosynthesis</keyword>
<dbReference type="FunFam" id="3.20.20.80:FF:000003">
    <property type="entry name" value="1,4-alpha-glucan branching enzyme GlgB"/>
    <property type="match status" value="1"/>
</dbReference>
<dbReference type="SUPFAM" id="SSF81296">
    <property type="entry name" value="E set domains"/>
    <property type="match status" value="2"/>
</dbReference>
<feature type="domain" description="Glycosyl hydrolase family 13 catalytic" evidence="12">
    <location>
        <begin position="255"/>
        <end position="623"/>
    </location>
</feature>
<feature type="active site" description="Proton donor" evidence="10 11">
    <location>
        <position position="464"/>
    </location>
</feature>
<sequence>MAKFDARAGLDSGAIRAIADGRHGDPFAVLGPHPGPGGASVVRAFLPGALTATVVGPDGAVLAAMVPVEDGLFAAALPGPAPWPYRLRVEWPGGVHEAEDPYQFQALLGEVDVHLIAEGRHLQLADALGAQATTIGGVSGVRFAVWAPNARRVSVVGGFNGWDGRRHPMRLRKEAGLWEIFVPGLGPGEPYKFELIGANGALLPQKADPVGRAFEAPPRTAALVADPVPFAWSDDDWMASRAARQSPTAPLTIYELHPGSWRRPDGGEVSWAFLADELVPYLTHMGFTHVELLPVMEHPFGGSWGYQPLGLFAPTARYGTPADFAAFVDRCHRAGIGVLLDWVPAHFPTDAHGLARFDGTALYEHEDPREGFHQDWNTLIYNFGRNEVIGFLVASALEWIRRFHIDGLRVDAVASMLYRDYSRKDGEWIPNRYGGRENLEAVAFLKHLNGIVRHEAPGALMIAEESTAWPGVTAALPDGGLGFHFKWNMGWMHDTLDYVSRDPVHRTHHHDEMTFGLVYAFSEKFVLPLSHDEVVHGKRSLIGRMPGDEWQRFANLRAYFAFMWTHPGKKLLFMGGEIAQEREWNHDGALDFHLTDRPLHAGVQRLVRDLNTLYRAEPALHARDCDGEGFRWIVGDDRRNAVFAYLRIGYAADPTCLVVCNFTPVPRTGYRIGVPAGGVWEEVLNSDAGLYGGGNVGNQGRIEAEDVPSHGEAGSIVVTLPPLAVVVFRHAAPPPAASAEAPIGAVAKAAKPKRKAAPKA</sequence>
<evidence type="ECO:0000256" key="4">
    <source>
        <dbReference type="ARBA" id="ARBA00009000"/>
    </source>
</evidence>
<evidence type="ECO:0000256" key="7">
    <source>
        <dbReference type="ARBA" id="ARBA00022679"/>
    </source>
</evidence>
<dbReference type="NCBIfam" id="NF008967">
    <property type="entry name" value="PRK12313.1"/>
    <property type="match status" value="1"/>
</dbReference>
<evidence type="ECO:0000256" key="6">
    <source>
        <dbReference type="ARBA" id="ARBA00022676"/>
    </source>
</evidence>
<proteinExistence type="inferred from homology"/>
<dbReference type="GO" id="GO:0005829">
    <property type="term" value="C:cytosol"/>
    <property type="evidence" value="ECO:0007669"/>
    <property type="project" value="TreeGrafter"/>
</dbReference>
<accession>A0A4R6RA65</accession>
<dbReference type="Gene3D" id="3.20.20.80">
    <property type="entry name" value="Glycosidases"/>
    <property type="match status" value="1"/>
</dbReference>
<dbReference type="SMART" id="SM00642">
    <property type="entry name" value="Aamy"/>
    <property type="match status" value="1"/>
</dbReference>
<dbReference type="RefSeq" id="WP_126539183.1">
    <property type="nucleotide sequence ID" value="NZ_BSPM01000007.1"/>
</dbReference>
<dbReference type="Gene3D" id="2.60.40.10">
    <property type="entry name" value="Immunoglobulins"/>
    <property type="match status" value="2"/>
</dbReference>
<dbReference type="InterPro" id="IPR006407">
    <property type="entry name" value="GlgB"/>
</dbReference>
<evidence type="ECO:0000256" key="8">
    <source>
        <dbReference type="ARBA" id="ARBA00023056"/>
    </source>
</evidence>
<keyword evidence="5 10" id="KW-0321">Glycogen metabolism</keyword>
<dbReference type="InterPro" id="IPR054169">
    <property type="entry name" value="GlgB_N"/>
</dbReference>
<dbReference type="InterPro" id="IPR037439">
    <property type="entry name" value="Branching_enzy"/>
</dbReference>
<evidence type="ECO:0000256" key="11">
    <source>
        <dbReference type="PIRSR" id="PIRSR000463-1"/>
    </source>
</evidence>
<reference evidence="13 14" key="1">
    <citation type="submission" date="2019-03" db="EMBL/GenBank/DDBJ databases">
        <title>Genomic Encyclopedia of Type Strains, Phase IV (KMG-IV): sequencing the most valuable type-strain genomes for metagenomic binning, comparative biology and taxonomic classification.</title>
        <authorList>
            <person name="Goeker M."/>
        </authorList>
    </citation>
    <scope>NUCLEOTIDE SEQUENCE [LARGE SCALE GENOMIC DNA]</scope>
    <source>
        <strain evidence="13 14">DSM 102969</strain>
    </source>
</reference>
<comment type="caution">
    <text evidence="13">The sequence shown here is derived from an EMBL/GenBank/DDBJ whole genome shotgun (WGS) entry which is preliminary data.</text>
</comment>
<dbReference type="NCBIfam" id="NF003811">
    <property type="entry name" value="PRK05402.1"/>
    <property type="match status" value="1"/>
</dbReference>
<dbReference type="InterPro" id="IPR044143">
    <property type="entry name" value="GlgB_N_E_set_prok"/>
</dbReference>
<gene>
    <name evidence="10" type="primary">glgB</name>
    <name evidence="13" type="ORF">EDD54_3796</name>
</gene>
<dbReference type="InterPro" id="IPR013783">
    <property type="entry name" value="Ig-like_fold"/>
</dbReference>
<dbReference type="OrthoDB" id="9800174at2"/>
<dbReference type="GO" id="GO:0043169">
    <property type="term" value="F:cation binding"/>
    <property type="evidence" value="ECO:0007669"/>
    <property type="project" value="InterPro"/>
</dbReference>
<comment type="catalytic activity">
    <reaction evidence="1 10">
        <text>Transfers a segment of a (1-&gt;4)-alpha-D-glucan chain to a primary hydroxy group in a similar glucan chain.</text>
        <dbReference type="EC" id="2.4.1.18"/>
    </reaction>
</comment>
<evidence type="ECO:0000256" key="3">
    <source>
        <dbReference type="ARBA" id="ARBA00004964"/>
    </source>
</evidence>
<organism evidence="13 14">
    <name type="scientific">Oharaeibacter diazotrophicus</name>
    <dbReference type="NCBI Taxonomy" id="1920512"/>
    <lineage>
        <taxon>Bacteria</taxon>
        <taxon>Pseudomonadati</taxon>
        <taxon>Pseudomonadota</taxon>
        <taxon>Alphaproteobacteria</taxon>
        <taxon>Hyphomicrobiales</taxon>
        <taxon>Pleomorphomonadaceae</taxon>
        <taxon>Oharaeibacter</taxon>
    </lineage>
</organism>
<name>A0A4R6RA65_9HYPH</name>
<dbReference type="PIRSF" id="PIRSF000463">
    <property type="entry name" value="GlgB"/>
    <property type="match status" value="1"/>
</dbReference>
<dbReference type="NCBIfam" id="TIGR01515">
    <property type="entry name" value="branching_enzym"/>
    <property type="match status" value="1"/>
</dbReference>
<evidence type="ECO:0000256" key="9">
    <source>
        <dbReference type="ARBA" id="ARBA00023277"/>
    </source>
</evidence>
<keyword evidence="6 10" id="KW-0328">Glycosyltransferase</keyword>